<comment type="subcellular location">
    <subcellularLocation>
        <location evidence="1">Cell membrane</location>
        <topology evidence="1">Multi-pass membrane protein</topology>
    </subcellularLocation>
</comment>
<feature type="transmembrane region" description="Helical" evidence="7">
    <location>
        <begin position="431"/>
        <end position="450"/>
    </location>
</feature>
<dbReference type="AlphaFoldDB" id="A0A444W3H2"/>
<feature type="transmembrane region" description="Helical" evidence="7">
    <location>
        <begin position="280"/>
        <end position="299"/>
    </location>
</feature>
<protein>
    <submittedName>
        <fullName evidence="9">Major facilitator transporter</fullName>
    </submittedName>
</protein>
<dbReference type="EMBL" id="JUIV01000002">
    <property type="protein sequence ID" value="RYJ40256.1"/>
    <property type="molecule type" value="Genomic_DNA"/>
</dbReference>
<dbReference type="GO" id="GO:0022857">
    <property type="term" value="F:transmembrane transporter activity"/>
    <property type="evidence" value="ECO:0007669"/>
    <property type="project" value="InterPro"/>
</dbReference>
<evidence type="ECO:0000256" key="1">
    <source>
        <dbReference type="ARBA" id="ARBA00004651"/>
    </source>
</evidence>
<dbReference type="CDD" id="cd17369">
    <property type="entry name" value="MFS_ShiA_like"/>
    <property type="match status" value="1"/>
</dbReference>
<keyword evidence="5 7" id="KW-1133">Transmembrane helix</keyword>
<feature type="transmembrane region" description="Helical" evidence="7">
    <location>
        <begin position="48"/>
        <end position="72"/>
    </location>
</feature>
<dbReference type="PROSITE" id="PS50850">
    <property type="entry name" value="MFS"/>
    <property type="match status" value="1"/>
</dbReference>
<evidence type="ECO:0000313" key="10">
    <source>
        <dbReference type="Proteomes" id="UP000290433"/>
    </source>
</evidence>
<name>A0A444W3H2_9FLAO</name>
<evidence type="ECO:0000256" key="5">
    <source>
        <dbReference type="ARBA" id="ARBA00022989"/>
    </source>
</evidence>
<feature type="transmembrane region" description="Helical" evidence="7">
    <location>
        <begin position="150"/>
        <end position="172"/>
    </location>
</feature>
<accession>A0A444W3H2</accession>
<comment type="caution">
    <text evidence="9">The sequence shown here is derived from an EMBL/GenBank/DDBJ whole genome shotgun (WGS) entry which is preliminary data.</text>
</comment>
<dbReference type="Gene3D" id="1.20.1250.20">
    <property type="entry name" value="MFS general substrate transporter like domains"/>
    <property type="match status" value="2"/>
</dbReference>
<proteinExistence type="predicted"/>
<dbReference type="FunFam" id="1.20.1250.20:FF:000001">
    <property type="entry name" value="Dicarboxylate MFS transporter"/>
    <property type="match status" value="1"/>
</dbReference>
<gene>
    <name evidence="9" type="ORF">NU08_1012</name>
</gene>
<feature type="transmembrane region" description="Helical" evidence="7">
    <location>
        <begin position="184"/>
        <end position="203"/>
    </location>
</feature>
<dbReference type="OrthoDB" id="9783227at2"/>
<dbReference type="PANTHER" id="PTHR43045:SF7">
    <property type="entry name" value="MAJOR FACILITATOR SUPERFAMILY TRANSPORTER"/>
    <property type="match status" value="1"/>
</dbReference>
<dbReference type="InterPro" id="IPR036259">
    <property type="entry name" value="MFS_trans_sf"/>
</dbReference>
<dbReference type="InterPro" id="IPR005829">
    <property type="entry name" value="Sugar_transporter_CS"/>
</dbReference>
<keyword evidence="4 7" id="KW-0812">Transmembrane</keyword>
<feature type="transmembrane region" description="Helical" evidence="7">
    <location>
        <begin position="84"/>
        <end position="105"/>
    </location>
</feature>
<dbReference type="Proteomes" id="UP000290433">
    <property type="component" value="Unassembled WGS sequence"/>
</dbReference>
<keyword evidence="3" id="KW-1003">Cell membrane</keyword>
<feature type="transmembrane region" description="Helical" evidence="7">
    <location>
        <begin position="21"/>
        <end position="42"/>
    </location>
</feature>
<feature type="transmembrane region" description="Helical" evidence="7">
    <location>
        <begin position="306"/>
        <end position="323"/>
    </location>
</feature>
<feature type="transmembrane region" description="Helical" evidence="7">
    <location>
        <begin position="470"/>
        <end position="488"/>
    </location>
</feature>
<feature type="transmembrane region" description="Helical" evidence="7">
    <location>
        <begin position="239"/>
        <end position="260"/>
    </location>
</feature>
<keyword evidence="2" id="KW-0813">Transport</keyword>
<evidence type="ECO:0000313" key="9">
    <source>
        <dbReference type="EMBL" id="RYJ40256.1"/>
    </source>
</evidence>
<dbReference type="GO" id="GO:0005886">
    <property type="term" value="C:plasma membrane"/>
    <property type="evidence" value="ECO:0007669"/>
    <property type="project" value="UniProtKB-SubCell"/>
</dbReference>
<dbReference type="PANTHER" id="PTHR43045">
    <property type="entry name" value="SHIKIMATE TRANSPORTER"/>
    <property type="match status" value="1"/>
</dbReference>
<organism evidence="9 10">
    <name type="scientific">Flavobacterium anhuiense</name>
    <dbReference type="NCBI Taxonomy" id="459526"/>
    <lineage>
        <taxon>Bacteria</taxon>
        <taxon>Pseudomonadati</taxon>
        <taxon>Bacteroidota</taxon>
        <taxon>Flavobacteriia</taxon>
        <taxon>Flavobacteriales</taxon>
        <taxon>Flavobacteriaceae</taxon>
        <taxon>Flavobacterium</taxon>
    </lineage>
</organism>
<dbReference type="InterPro" id="IPR020846">
    <property type="entry name" value="MFS_dom"/>
</dbReference>
<evidence type="ECO:0000256" key="2">
    <source>
        <dbReference type="ARBA" id="ARBA00022448"/>
    </source>
</evidence>
<keyword evidence="6 7" id="KW-0472">Membrane</keyword>
<sequence>MSKTSTKGIWKVISASSMGTMIEWYDFYIFGSLAVVISTKFFPSDNPTAAFLSTLATFAAGFVVRPFGALFFGRLGDIIGRKYTFMATLLLMGGSTFLIGCIPSYETIGFLAPLLVLILRLLQGLALGGEYGGAATYVAEHAPAGEKGYWTSWIQTTATVGLFISLMVILATKSVLSAETFDLWGWRVPFWVSIAMVGVSYLIRKNMDESPVFAKAKKEGTTSTNPLKESFGNRYNLKFVLLALFGATMGQGVVWYTGQFYAMSFMKTVMNVDSSQVDELLGIALLIGTPFFIVFGWLSDKVGRKYIMMLGMLLAIFSYRPIYKMMYNTTDINQKTEIVQNPIEKSEKKADGSTITTTQKKYTDGTTVTEKKTYMDKKDAQTSVSIHINSNDKWTLILLVFIQVLFVTMVYGPIAAFLVEMFPTKIRYTSMSLPYHVGNGIFGGLLPAISTYFVSHAKTAGKADFYLDGLWYPIIIAGICFVIGMIYIENKNKITHL</sequence>
<reference evidence="9 10" key="1">
    <citation type="submission" date="2014-12" db="EMBL/GenBank/DDBJ databases">
        <title>Genome sequence of Flavobacterium anhuiense RCM74.</title>
        <authorList>
            <person name="Kim J.F."/>
            <person name="Song J.Y."/>
            <person name="Kwak M.-J."/>
            <person name="Lee S.-W."/>
        </authorList>
    </citation>
    <scope>NUCLEOTIDE SEQUENCE [LARGE SCALE GENOMIC DNA]</scope>
    <source>
        <strain evidence="9 10">RCM74</strain>
    </source>
</reference>
<evidence type="ECO:0000256" key="4">
    <source>
        <dbReference type="ARBA" id="ARBA00022692"/>
    </source>
</evidence>
<feature type="transmembrane region" description="Helical" evidence="7">
    <location>
        <begin position="111"/>
        <end position="129"/>
    </location>
</feature>
<dbReference type="SUPFAM" id="SSF103473">
    <property type="entry name" value="MFS general substrate transporter"/>
    <property type="match status" value="1"/>
</dbReference>
<feature type="domain" description="Major facilitator superfamily (MFS) profile" evidence="8">
    <location>
        <begin position="12"/>
        <end position="496"/>
    </location>
</feature>
<dbReference type="PROSITE" id="PS00217">
    <property type="entry name" value="SUGAR_TRANSPORT_2"/>
    <property type="match status" value="1"/>
</dbReference>
<dbReference type="InterPro" id="IPR005828">
    <property type="entry name" value="MFS_sugar_transport-like"/>
</dbReference>
<evidence type="ECO:0000256" key="6">
    <source>
        <dbReference type="ARBA" id="ARBA00023136"/>
    </source>
</evidence>
<evidence type="ECO:0000259" key="8">
    <source>
        <dbReference type="PROSITE" id="PS50850"/>
    </source>
</evidence>
<dbReference type="Pfam" id="PF00083">
    <property type="entry name" value="Sugar_tr"/>
    <property type="match status" value="1"/>
</dbReference>
<evidence type="ECO:0000256" key="7">
    <source>
        <dbReference type="SAM" id="Phobius"/>
    </source>
</evidence>
<dbReference type="RefSeq" id="WP_129746107.1">
    <property type="nucleotide sequence ID" value="NZ_JUIV01000002.1"/>
</dbReference>
<evidence type="ECO:0000256" key="3">
    <source>
        <dbReference type="ARBA" id="ARBA00022475"/>
    </source>
</evidence>
<feature type="transmembrane region" description="Helical" evidence="7">
    <location>
        <begin position="394"/>
        <end position="419"/>
    </location>
</feature>